<feature type="transmembrane region" description="Helical" evidence="1">
    <location>
        <begin position="85"/>
        <end position="103"/>
    </location>
</feature>
<reference evidence="3" key="1">
    <citation type="submission" date="2016-10" db="EMBL/GenBank/DDBJ databases">
        <authorList>
            <person name="Varghese N."/>
            <person name="Submissions S."/>
        </authorList>
    </citation>
    <scope>NUCLEOTIDE SEQUENCE [LARGE SCALE GENOMIC DNA]</scope>
    <source>
        <strain evidence="3">OK042</strain>
    </source>
</reference>
<dbReference type="Proteomes" id="UP000198915">
    <property type="component" value="Unassembled WGS sequence"/>
</dbReference>
<dbReference type="STRING" id="1884381.SAMN05518846_11571"/>
<dbReference type="EMBL" id="FORT01000015">
    <property type="protein sequence ID" value="SFK55845.1"/>
    <property type="molecule type" value="Genomic_DNA"/>
</dbReference>
<keyword evidence="1" id="KW-0472">Membrane</keyword>
<sequence>MDGLLIKLLVSPVLVVLADALFPEVNYLSLYYSIGVGFVLALAGYWLERIILRPGTLWLTTALDMIAGFVITYVSAFILPAAIQITPMGAGFVAIFYGVAEYLQHGWLIQTGRVSEYE</sequence>
<evidence type="ECO:0000256" key="1">
    <source>
        <dbReference type="SAM" id="Phobius"/>
    </source>
</evidence>
<keyword evidence="1" id="KW-0812">Transmembrane</keyword>
<protein>
    <recommendedName>
        <fullName evidence="4">4 TMS phage holin, superfamily IV</fullName>
    </recommendedName>
</protein>
<evidence type="ECO:0008006" key="4">
    <source>
        <dbReference type="Google" id="ProtNLM"/>
    </source>
</evidence>
<accession>A0A1I4AH81</accession>
<name>A0A1I4AH81_9BACL</name>
<evidence type="ECO:0000313" key="2">
    <source>
        <dbReference type="EMBL" id="SFK55845.1"/>
    </source>
</evidence>
<feature type="transmembrane region" description="Helical" evidence="1">
    <location>
        <begin position="28"/>
        <end position="47"/>
    </location>
</feature>
<gene>
    <name evidence="2" type="ORF">SAMN05518846_11571</name>
</gene>
<evidence type="ECO:0000313" key="3">
    <source>
        <dbReference type="Proteomes" id="UP000198915"/>
    </source>
</evidence>
<feature type="transmembrane region" description="Helical" evidence="1">
    <location>
        <begin position="59"/>
        <end position="79"/>
    </location>
</feature>
<keyword evidence="1" id="KW-1133">Transmembrane helix</keyword>
<keyword evidence="3" id="KW-1185">Reference proteome</keyword>
<dbReference type="RefSeq" id="WP_092273922.1">
    <property type="nucleotide sequence ID" value="NZ_BJOE01000010.1"/>
</dbReference>
<dbReference type="AlphaFoldDB" id="A0A1I4AH81"/>
<proteinExistence type="predicted"/>
<organism evidence="2 3">
    <name type="scientific">Brevibacillus centrosporus</name>
    <dbReference type="NCBI Taxonomy" id="54910"/>
    <lineage>
        <taxon>Bacteria</taxon>
        <taxon>Bacillati</taxon>
        <taxon>Bacillota</taxon>
        <taxon>Bacilli</taxon>
        <taxon>Bacillales</taxon>
        <taxon>Paenibacillaceae</taxon>
        <taxon>Brevibacillus</taxon>
    </lineage>
</organism>